<feature type="chain" id="PRO_5032338767" evidence="1">
    <location>
        <begin position="25"/>
        <end position="360"/>
    </location>
</feature>
<feature type="signal peptide" evidence="1">
    <location>
        <begin position="1"/>
        <end position="24"/>
    </location>
</feature>
<accession>A0A815C931</accession>
<evidence type="ECO:0000256" key="1">
    <source>
        <dbReference type="SAM" id="SignalP"/>
    </source>
</evidence>
<sequence>MPPLSKTLSKIFVLILSLCKRLISLNFCSSCRYRLMAIHIFKPSTINCISLTLTTLNINVDNFADCLYLLDGRLNCLSTLIICVLKISSVISKIKNTKKLPKLKSFSLTSVYITTAYDNLIIPLLRRMINLEELKLFLSVIRFDSTYIDGIQLHDEVLIYIPRLNKLTFSIDTILSNNNIKIDLRSNEEIQRSFIGRVYGQIGSDVQTIVTKNKGVCHVYSLPYQFDAFYRLNNSFQGGMFDKVQGLIMNDEIYPFEHHFFQLISQDFPFLKELYIVNCQPQKDKQHSSTLIRFPHLWLLDLNKAHMDYVEEFLFDKNIHLPRLLNLSIKYESLAIVTNNFTNDAASIPLQLRLLRSLAY</sequence>
<dbReference type="EMBL" id="CAJNOT010002058">
    <property type="protein sequence ID" value="CAF1279742.1"/>
    <property type="molecule type" value="Genomic_DNA"/>
</dbReference>
<gene>
    <name evidence="2" type="ORF">ZHD862_LOCUS26863</name>
</gene>
<comment type="caution">
    <text evidence="2">The sequence shown here is derived from an EMBL/GenBank/DDBJ whole genome shotgun (WGS) entry which is preliminary data.</text>
</comment>
<keyword evidence="1" id="KW-0732">Signal</keyword>
<protein>
    <submittedName>
        <fullName evidence="2">Uncharacterized protein</fullName>
    </submittedName>
</protein>
<name>A0A815C931_9BILA</name>
<proteinExistence type="predicted"/>
<evidence type="ECO:0000313" key="3">
    <source>
        <dbReference type="Proteomes" id="UP000663864"/>
    </source>
</evidence>
<dbReference type="Proteomes" id="UP000663864">
    <property type="component" value="Unassembled WGS sequence"/>
</dbReference>
<reference evidence="2" key="1">
    <citation type="submission" date="2021-02" db="EMBL/GenBank/DDBJ databases">
        <authorList>
            <person name="Nowell W R."/>
        </authorList>
    </citation>
    <scope>NUCLEOTIDE SEQUENCE</scope>
</reference>
<dbReference type="AlphaFoldDB" id="A0A815C931"/>
<organism evidence="2 3">
    <name type="scientific">Rotaria sordida</name>
    <dbReference type="NCBI Taxonomy" id="392033"/>
    <lineage>
        <taxon>Eukaryota</taxon>
        <taxon>Metazoa</taxon>
        <taxon>Spiralia</taxon>
        <taxon>Gnathifera</taxon>
        <taxon>Rotifera</taxon>
        <taxon>Eurotatoria</taxon>
        <taxon>Bdelloidea</taxon>
        <taxon>Philodinida</taxon>
        <taxon>Philodinidae</taxon>
        <taxon>Rotaria</taxon>
    </lineage>
</organism>
<evidence type="ECO:0000313" key="2">
    <source>
        <dbReference type="EMBL" id="CAF1279742.1"/>
    </source>
</evidence>